<dbReference type="PANTHER" id="PTHR43214">
    <property type="entry name" value="TWO-COMPONENT RESPONSE REGULATOR"/>
    <property type="match status" value="1"/>
</dbReference>
<dbReference type="PANTHER" id="PTHR43214:SF43">
    <property type="entry name" value="TWO-COMPONENT RESPONSE REGULATOR"/>
    <property type="match status" value="1"/>
</dbReference>
<dbReference type="GO" id="GO:0006355">
    <property type="term" value="P:regulation of DNA-templated transcription"/>
    <property type="evidence" value="ECO:0007669"/>
    <property type="project" value="InterPro"/>
</dbReference>
<dbReference type="SMART" id="SM00421">
    <property type="entry name" value="HTH_LUXR"/>
    <property type="match status" value="1"/>
</dbReference>
<protein>
    <submittedName>
        <fullName evidence="3">DNA-binding NarL/FixJ family response regulator</fullName>
    </submittedName>
</protein>
<dbReference type="InterPro" id="IPR039420">
    <property type="entry name" value="WalR-like"/>
</dbReference>
<dbReference type="InterPro" id="IPR000792">
    <property type="entry name" value="Tscrpt_reg_LuxR_C"/>
</dbReference>
<dbReference type="InterPro" id="IPR016032">
    <property type="entry name" value="Sig_transdc_resp-reg_C-effctor"/>
</dbReference>
<sequence>MFTSVLKALLIHPNPLEREALTAWFCQHMQLEVIGRACCPAQLTDVPPDATLLVIFDYGSDNLPAKIATINQKNPQLKILIYSTAQTTSRVRELICAGVHGCLDVTSDIHESYEAVTAIRKGRVFYGQHIIGRLVNAFETVADLMTKHPTQTALSTREKEILALVAREYSTSRIASKLFISIKTVETHRRNLFQKLQVKNVVGLTKAALRMGVLG</sequence>
<keyword evidence="1 3" id="KW-0238">DNA-binding</keyword>
<evidence type="ECO:0000259" key="2">
    <source>
        <dbReference type="PROSITE" id="PS50043"/>
    </source>
</evidence>
<organism evidence="3 4">
    <name type="scientific">Dyadobacter jiangsuensis</name>
    <dbReference type="NCBI Taxonomy" id="1591085"/>
    <lineage>
        <taxon>Bacteria</taxon>
        <taxon>Pseudomonadati</taxon>
        <taxon>Bacteroidota</taxon>
        <taxon>Cytophagia</taxon>
        <taxon>Cytophagales</taxon>
        <taxon>Spirosomataceae</taxon>
        <taxon>Dyadobacter</taxon>
    </lineage>
</organism>
<dbReference type="Gene3D" id="3.40.50.2300">
    <property type="match status" value="1"/>
</dbReference>
<dbReference type="CDD" id="cd06170">
    <property type="entry name" value="LuxR_C_like"/>
    <property type="match status" value="1"/>
</dbReference>
<proteinExistence type="predicted"/>
<accession>A0A2P8G224</accession>
<dbReference type="SUPFAM" id="SSF46894">
    <property type="entry name" value="C-terminal effector domain of the bipartite response regulators"/>
    <property type="match status" value="1"/>
</dbReference>
<dbReference type="AlphaFoldDB" id="A0A2P8G224"/>
<evidence type="ECO:0000256" key="1">
    <source>
        <dbReference type="ARBA" id="ARBA00023125"/>
    </source>
</evidence>
<keyword evidence="4" id="KW-1185">Reference proteome</keyword>
<dbReference type="PROSITE" id="PS50043">
    <property type="entry name" value="HTH_LUXR_2"/>
    <property type="match status" value="1"/>
</dbReference>
<gene>
    <name evidence="3" type="ORF">CLV60_107305</name>
</gene>
<dbReference type="GO" id="GO:0003677">
    <property type="term" value="F:DNA binding"/>
    <property type="evidence" value="ECO:0007669"/>
    <property type="project" value="UniProtKB-KW"/>
</dbReference>
<dbReference type="Gene3D" id="1.10.10.10">
    <property type="entry name" value="Winged helix-like DNA-binding domain superfamily/Winged helix DNA-binding domain"/>
    <property type="match status" value="1"/>
</dbReference>
<name>A0A2P8G224_9BACT</name>
<dbReference type="PRINTS" id="PR00038">
    <property type="entry name" value="HTHLUXR"/>
</dbReference>
<comment type="caution">
    <text evidence="3">The sequence shown here is derived from an EMBL/GenBank/DDBJ whole genome shotgun (WGS) entry which is preliminary data.</text>
</comment>
<dbReference type="RefSeq" id="WP_229211003.1">
    <property type="nucleotide sequence ID" value="NZ_PYAS01000007.1"/>
</dbReference>
<dbReference type="Proteomes" id="UP000241964">
    <property type="component" value="Unassembled WGS sequence"/>
</dbReference>
<evidence type="ECO:0000313" key="3">
    <source>
        <dbReference type="EMBL" id="PSL28040.1"/>
    </source>
</evidence>
<reference evidence="3 4" key="1">
    <citation type="submission" date="2018-03" db="EMBL/GenBank/DDBJ databases">
        <title>Genomic Encyclopedia of Archaeal and Bacterial Type Strains, Phase II (KMG-II): from individual species to whole genera.</title>
        <authorList>
            <person name="Goeker M."/>
        </authorList>
    </citation>
    <scope>NUCLEOTIDE SEQUENCE [LARGE SCALE GENOMIC DNA]</scope>
    <source>
        <strain evidence="3 4">DSM 29057</strain>
    </source>
</reference>
<evidence type="ECO:0000313" key="4">
    <source>
        <dbReference type="Proteomes" id="UP000241964"/>
    </source>
</evidence>
<dbReference type="Pfam" id="PF00196">
    <property type="entry name" value="GerE"/>
    <property type="match status" value="1"/>
</dbReference>
<feature type="domain" description="HTH luxR-type" evidence="2">
    <location>
        <begin position="147"/>
        <end position="212"/>
    </location>
</feature>
<dbReference type="InterPro" id="IPR036388">
    <property type="entry name" value="WH-like_DNA-bd_sf"/>
</dbReference>
<dbReference type="EMBL" id="PYAS01000007">
    <property type="protein sequence ID" value="PSL28040.1"/>
    <property type="molecule type" value="Genomic_DNA"/>
</dbReference>